<reference evidence="9 10" key="1">
    <citation type="journal article" date="2019" name="Int. J. Syst. Evol. Microbiol.">
        <title>The Global Catalogue of Microorganisms (GCM) 10K type strain sequencing project: providing services to taxonomists for standard genome sequencing and annotation.</title>
        <authorList>
            <consortium name="The Broad Institute Genomics Platform"/>
            <consortium name="The Broad Institute Genome Sequencing Center for Infectious Disease"/>
            <person name="Wu L."/>
            <person name="Ma J."/>
        </authorList>
    </citation>
    <scope>NUCLEOTIDE SEQUENCE [LARGE SCALE GENOMIC DNA]</scope>
    <source>
        <strain evidence="9 10">JCM 13319</strain>
    </source>
</reference>
<dbReference type="PROSITE" id="PS51296">
    <property type="entry name" value="RIESKE"/>
    <property type="match status" value="1"/>
</dbReference>
<feature type="compositionally biased region" description="Basic and acidic residues" evidence="7">
    <location>
        <begin position="486"/>
        <end position="498"/>
    </location>
</feature>
<dbReference type="CDD" id="cd03469">
    <property type="entry name" value="Rieske_RO_Alpha_N"/>
    <property type="match status" value="1"/>
</dbReference>
<name>A0ABN2BW32_9MICO</name>
<keyword evidence="10" id="KW-1185">Reference proteome</keyword>
<sequence length="504" mass="56250">MQYYCTVKWKKIRFSSQVFRRTLALGNNSNSNRSEAVTPMTLASEVDPRTSQVDPGTGTEGTMTGTGGINTGSVDPDRLIDERRPGYCLDAPFYLSEEFFRRDIDAVFASTWIFAASAAEVREPGDFVTIDIGDYSVIIIRDDDEEIRAHHNVCRHRGARLLSEANGSVGNIVCSYHQWTYSPEGDLMSAGVQAPGFDRTCFSLRSVNVRVVAGLVFICLAPNPPEDFAEVAERISPYLEPHGLDRTKVAAQVDLIEHANWKLVMENNRECYHCEAGHPELTCTFFPTYGYAPEEIPKRLKPAYQRYLDAEQRLRTNSERNDLPTQLIAELSGRPTGFRIERAALDGKGESYTMDGGAASAKLLGELDTAELGRLSMHTQPNAWFHFMGDHAVTFSLVPLGPDKTLVRSTWLVHEDAVEGVDYDVENLTTVWVKTNEQDAALCARAHRGISSPAYLPGPYAPTEADLEEFCTWYIERLQAHRVQGSRRDVPQTERLRADQGGQS</sequence>
<feature type="region of interest" description="Disordered" evidence="7">
    <location>
        <begin position="29"/>
        <end position="76"/>
    </location>
</feature>
<proteinExistence type="predicted"/>
<keyword evidence="5" id="KW-0408">Iron</keyword>
<dbReference type="Gene3D" id="2.102.10.10">
    <property type="entry name" value="Rieske [2Fe-2S] iron-sulphur domain"/>
    <property type="match status" value="1"/>
</dbReference>
<dbReference type="PANTHER" id="PTHR43756:SF5">
    <property type="entry name" value="CHOLINE MONOOXYGENASE, CHLOROPLASTIC"/>
    <property type="match status" value="1"/>
</dbReference>
<evidence type="ECO:0000256" key="3">
    <source>
        <dbReference type="ARBA" id="ARBA00022723"/>
    </source>
</evidence>
<organism evidence="9 10">
    <name type="scientific">Brevibacterium picturae</name>
    <dbReference type="NCBI Taxonomy" id="260553"/>
    <lineage>
        <taxon>Bacteria</taxon>
        <taxon>Bacillati</taxon>
        <taxon>Actinomycetota</taxon>
        <taxon>Actinomycetes</taxon>
        <taxon>Micrococcales</taxon>
        <taxon>Brevibacteriaceae</taxon>
        <taxon>Brevibacterium</taxon>
    </lineage>
</organism>
<dbReference type="Pfam" id="PF00355">
    <property type="entry name" value="Rieske"/>
    <property type="match status" value="1"/>
</dbReference>
<dbReference type="EMBL" id="BAAALY010000011">
    <property type="protein sequence ID" value="GAA1547480.1"/>
    <property type="molecule type" value="Genomic_DNA"/>
</dbReference>
<keyword evidence="6" id="KW-0411">Iron-sulfur</keyword>
<dbReference type="CDD" id="cd08884">
    <property type="entry name" value="RHO_alpha_C_GbcA-like"/>
    <property type="match status" value="1"/>
</dbReference>
<evidence type="ECO:0000256" key="5">
    <source>
        <dbReference type="ARBA" id="ARBA00023004"/>
    </source>
</evidence>
<evidence type="ECO:0000256" key="7">
    <source>
        <dbReference type="SAM" id="MobiDB-lite"/>
    </source>
</evidence>
<evidence type="ECO:0000313" key="10">
    <source>
        <dbReference type="Proteomes" id="UP001501791"/>
    </source>
</evidence>
<keyword evidence="2" id="KW-0001">2Fe-2S</keyword>
<evidence type="ECO:0000256" key="4">
    <source>
        <dbReference type="ARBA" id="ARBA00023002"/>
    </source>
</evidence>
<dbReference type="GO" id="GO:0051213">
    <property type="term" value="F:dioxygenase activity"/>
    <property type="evidence" value="ECO:0007669"/>
    <property type="project" value="UniProtKB-KW"/>
</dbReference>
<gene>
    <name evidence="9" type="ORF">GCM10009691_22410</name>
</gene>
<keyword evidence="9" id="KW-0223">Dioxygenase</keyword>
<dbReference type="InterPro" id="IPR001663">
    <property type="entry name" value="Rng_hydr_dOase-A"/>
</dbReference>
<comment type="cofactor">
    <cofactor evidence="1">
        <name>Fe cation</name>
        <dbReference type="ChEBI" id="CHEBI:24875"/>
    </cofactor>
</comment>
<dbReference type="InterPro" id="IPR036922">
    <property type="entry name" value="Rieske_2Fe-2S_sf"/>
</dbReference>
<evidence type="ECO:0000256" key="2">
    <source>
        <dbReference type="ARBA" id="ARBA00022714"/>
    </source>
</evidence>
<dbReference type="SUPFAM" id="SSF55961">
    <property type="entry name" value="Bet v1-like"/>
    <property type="match status" value="1"/>
</dbReference>
<dbReference type="SUPFAM" id="SSF50022">
    <property type="entry name" value="ISP domain"/>
    <property type="match status" value="1"/>
</dbReference>
<evidence type="ECO:0000256" key="6">
    <source>
        <dbReference type="ARBA" id="ARBA00023014"/>
    </source>
</evidence>
<dbReference type="PRINTS" id="PR00090">
    <property type="entry name" value="RNGDIOXGNASE"/>
</dbReference>
<feature type="domain" description="Rieske" evidence="8">
    <location>
        <begin position="112"/>
        <end position="218"/>
    </location>
</feature>
<dbReference type="Proteomes" id="UP001501791">
    <property type="component" value="Unassembled WGS sequence"/>
</dbReference>
<dbReference type="Pfam" id="PF00848">
    <property type="entry name" value="Ring_hydroxyl_A"/>
    <property type="match status" value="1"/>
</dbReference>
<protein>
    <submittedName>
        <fullName evidence="9">Aromatic ring-hydroxylating dioxygenase subunit alpha</fullName>
    </submittedName>
</protein>
<feature type="region of interest" description="Disordered" evidence="7">
    <location>
        <begin position="485"/>
        <end position="504"/>
    </location>
</feature>
<dbReference type="Gene3D" id="3.90.380.10">
    <property type="entry name" value="Naphthalene 1,2-dioxygenase Alpha Subunit, Chain A, domain 1"/>
    <property type="match status" value="1"/>
</dbReference>
<keyword evidence="3" id="KW-0479">Metal-binding</keyword>
<dbReference type="PANTHER" id="PTHR43756">
    <property type="entry name" value="CHOLINE MONOOXYGENASE, CHLOROPLASTIC"/>
    <property type="match status" value="1"/>
</dbReference>
<dbReference type="InterPro" id="IPR015879">
    <property type="entry name" value="Ring_hydroxy_dOase_asu_C_dom"/>
</dbReference>
<accession>A0ABN2BW32</accession>
<comment type="caution">
    <text evidence="9">The sequence shown here is derived from an EMBL/GenBank/DDBJ whole genome shotgun (WGS) entry which is preliminary data.</text>
</comment>
<keyword evidence="4" id="KW-0560">Oxidoreductase</keyword>
<evidence type="ECO:0000256" key="1">
    <source>
        <dbReference type="ARBA" id="ARBA00001962"/>
    </source>
</evidence>
<dbReference type="InterPro" id="IPR017941">
    <property type="entry name" value="Rieske_2Fe-2S"/>
</dbReference>
<evidence type="ECO:0000259" key="8">
    <source>
        <dbReference type="PROSITE" id="PS51296"/>
    </source>
</evidence>
<evidence type="ECO:0000313" key="9">
    <source>
        <dbReference type="EMBL" id="GAA1547480.1"/>
    </source>
</evidence>